<reference evidence="2 3" key="1">
    <citation type="submission" date="2018-12" db="EMBL/GenBank/DDBJ databases">
        <title>three novel Halomonas strain isolated from plants.</title>
        <authorList>
            <person name="Sun C."/>
        </authorList>
    </citation>
    <scope>NUCLEOTIDE SEQUENCE [LARGE SCALE GENOMIC DNA]</scope>
    <source>
        <strain evidence="2 3">DSM 19434</strain>
    </source>
</reference>
<keyword evidence="3" id="KW-1185">Reference proteome</keyword>
<protein>
    <submittedName>
        <fullName evidence="2">PAS domain S-box protein</fullName>
    </submittedName>
</protein>
<dbReference type="AlphaFoldDB" id="A0A433KHR7"/>
<accession>A0A433KHR7</accession>
<dbReference type="RefSeq" id="WP_126948466.1">
    <property type="nucleotide sequence ID" value="NZ_RZHG01000024.1"/>
</dbReference>
<dbReference type="SUPFAM" id="SSF55785">
    <property type="entry name" value="PYP-like sensor domain (PAS domain)"/>
    <property type="match status" value="1"/>
</dbReference>
<feature type="domain" description="PAS" evidence="1">
    <location>
        <begin position="87"/>
        <end position="157"/>
    </location>
</feature>
<dbReference type="SMART" id="SM00091">
    <property type="entry name" value="PAS"/>
    <property type="match status" value="1"/>
</dbReference>
<gene>
    <name evidence="2" type="ORF">ELY33_13670</name>
</gene>
<dbReference type="NCBIfam" id="TIGR00229">
    <property type="entry name" value="sensory_box"/>
    <property type="match status" value="1"/>
</dbReference>
<dbReference type="Gene3D" id="3.30.450.20">
    <property type="entry name" value="PAS domain"/>
    <property type="match status" value="1"/>
</dbReference>
<dbReference type="InterPro" id="IPR035965">
    <property type="entry name" value="PAS-like_dom_sf"/>
</dbReference>
<evidence type="ECO:0000313" key="3">
    <source>
        <dbReference type="Proteomes" id="UP000287336"/>
    </source>
</evidence>
<sequence>MSSSIVEANPHALLRDKAIAHLQAGTTPPSGHWSLGVDTLHLLYELSSNPDKANDALKLLHELQVHQVELDLQNEEFAANEQALVEDLSLYRTLYDAAPLAYFVVDLEGIIINANLVAAELFGIGQGYLVGKQIDTFLKAQNRQSLLDLLQHVAQSGATDSCVAERDGGGQDSRHLTFQAALSPSREQLLLACYECARSS</sequence>
<dbReference type="InterPro" id="IPR000014">
    <property type="entry name" value="PAS"/>
</dbReference>
<evidence type="ECO:0000313" key="2">
    <source>
        <dbReference type="EMBL" id="RUR28661.1"/>
    </source>
</evidence>
<dbReference type="InterPro" id="IPR013767">
    <property type="entry name" value="PAS_fold"/>
</dbReference>
<name>A0A433KHR7_9GAMM</name>
<dbReference type="EMBL" id="RZHG01000024">
    <property type="protein sequence ID" value="RUR28661.1"/>
    <property type="molecule type" value="Genomic_DNA"/>
</dbReference>
<evidence type="ECO:0000259" key="1">
    <source>
        <dbReference type="PROSITE" id="PS50112"/>
    </source>
</evidence>
<dbReference type="GO" id="GO:0006355">
    <property type="term" value="P:regulation of DNA-templated transcription"/>
    <property type="evidence" value="ECO:0007669"/>
    <property type="project" value="InterPro"/>
</dbReference>
<dbReference type="Proteomes" id="UP000287336">
    <property type="component" value="Unassembled WGS sequence"/>
</dbReference>
<dbReference type="PROSITE" id="PS50112">
    <property type="entry name" value="PAS"/>
    <property type="match status" value="1"/>
</dbReference>
<dbReference type="OrthoDB" id="6366277at2"/>
<comment type="caution">
    <text evidence="2">The sequence shown here is derived from an EMBL/GenBank/DDBJ whole genome shotgun (WGS) entry which is preliminary data.</text>
</comment>
<organism evidence="2 3">
    <name type="scientific">Vreelandella andesensis</name>
    <dbReference type="NCBI Taxonomy" id="447567"/>
    <lineage>
        <taxon>Bacteria</taxon>
        <taxon>Pseudomonadati</taxon>
        <taxon>Pseudomonadota</taxon>
        <taxon>Gammaproteobacteria</taxon>
        <taxon>Oceanospirillales</taxon>
        <taxon>Halomonadaceae</taxon>
        <taxon>Vreelandella</taxon>
    </lineage>
</organism>
<dbReference type="Pfam" id="PF00989">
    <property type="entry name" value="PAS"/>
    <property type="match status" value="1"/>
</dbReference>
<dbReference type="CDD" id="cd00130">
    <property type="entry name" value="PAS"/>
    <property type="match status" value="1"/>
</dbReference>
<proteinExistence type="predicted"/>